<gene>
    <name evidence="3" type="ORF">AQUCO_07300004v1</name>
</gene>
<dbReference type="SUPFAM" id="SSF53098">
    <property type="entry name" value="Ribonuclease H-like"/>
    <property type="match status" value="1"/>
</dbReference>
<evidence type="ECO:0000256" key="1">
    <source>
        <dbReference type="SAM" id="MobiDB-lite"/>
    </source>
</evidence>
<protein>
    <recommendedName>
        <fullName evidence="2">DUF659 domain-containing protein</fullName>
    </recommendedName>
</protein>
<organism evidence="3 4">
    <name type="scientific">Aquilegia coerulea</name>
    <name type="common">Rocky mountain columbine</name>
    <dbReference type="NCBI Taxonomy" id="218851"/>
    <lineage>
        <taxon>Eukaryota</taxon>
        <taxon>Viridiplantae</taxon>
        <taxon>Streptophyta</taxon>
        <taxon>Embryophyta</taxon>
        <taxon>Tracheophyta</taxon>
        <taxon>Spermatophyta</taxon>
        <taxon>Magnoliopsida</taxon>
        <taxon>Ranunculales</taxon>
        <taxon>Ranunculaceae</taxon>
        <taxon>Thalictroideae</taxon>
        <taxon>Aquilegia</taxon>
    </lineage>
</organism>
<evidence type="ECO:0000259" key="2">
    <source>
        <dbReference type="Pfam" id="PF04937"/>
    </source>
</evidence>
<dbReference type="OrthoDB" id="2012664at2759"/>
<dbReference type="STRING" id="218851.A0A2G5C9U1"/>
<dbReference type="InterPro" id="IPR012337">
    <property type="entry name" value="RNaseH-like_sf"/>
</dbReference>
<evidence type="ECO:0000313" key="3">
    <source>
        <dbReference type="EMBL" id="PIA28020.1"/>
    </source>
</evidence>
<name>A0A2G5C9U1_AQUCA</name>
<dbReference type="InParanoid" id="A0A2G5C9U1"/>
<sequence>MCNHVNVYGDEDEVEPIGSNNRPLPKKRKGPMDAFIAPTDVDFVPNVPNTNANKKALENINNYICEFFYDNDIPFYAAKSDSYFKMYRVVVQYNDPLRDGFRVHDATLTHQMLEDVIVNDVGEKNVIQVCMDNASNYKLAGKWLTEKEVSKIYWMSCAAHCLNLMLGDVGKMPLVKETVKDAQKISIFIYNHKHVLHLMRKETKKREILRLSVTRFATTFICLQSMYEKHQQFRDMLRRDNWRRSKWPKTKIAIEIVKKIKSSNLWNNMQTCLKIMTPIVDVLRMVDTEEKPSMAYVYSIKANIGETTLEDRDLWTKMERIVDNKWSDLLQKPLHCAAHYLNPEVYYASVESSVEIEANSMIKKGLLQCIEKLA</sequence>
<dbReference type="EMBL" id="KZ305090">
    <property type="protein sequence ID" value="PIA28020.1"/>
    <property type="molecule type" value="Genomic_DNA"/>
</dbReference>
<dbReference type="PANTHER" id="PTHR32166">
    <property type="entry name" value="OSJNBA0013A04.12 PROTEIN"/>
    <property type="match status" value="1"/>
</dbReference>
<proteinExistence type="predicted"/>
<feature type="domain" description="DUF659" evidence="2">
    <location>
        <begin position="103"/>
        <end position="185"/>
    </location>
</feature>
<dbReference type="Proteomes" id="UP000230069">
    <property type="component" value="Unassembled WGS sequence"/>
</dbReference>
<dbReference type="PANTHER" id="PTHR32166:SF74">
    <property type="entry name" value="OS05G0256350 PROTEIN"/>
    <property type="match status" value="1"/>
</dbReference>
<dbReference type="AlphaFoldDB" id="A0A2G5C9U1"/>
<evidence type="ECO:0000313" key="4">
    <source>
        <dbReference type="Proteomes" id="UP000230069"/>
    </source>
</evidence>
<reference evidence="3 4" key="1">
    <citation type="submission" date="2017-09" db="EMBL/GenBank/DDBJ databases">
        <title>WGS assembly of Aquilegia coerulea Goldsmith.</title>
        <authorList>
            <person name="Hodges S."/>
            <person name="Kramer E."/>
            <person name="Nordborg M."/>
            <person name="Tomkins J."/>
            <person name="Borevitz J."/>
            <person name="Derieg N."/>
            <person name="Yan J."/>
            <person name="Mihaltcheva S."/>
            <person name="Hayes R.D."/>
            <person name="Rokhsar D."/>
        </authorList>
    </citation>
    <scope>NUCLEOTIDE SEQUENCE [LARGE SCALE GENOMIC DNA]</scope>
    <source>
        <strain evidence="4">cv. Goldsmith</strain>
    </source>
</reference>
<feature type="region of interest" description="Disordered" evidence="1">
    <location>
        <begin position="1"/>
        <end position="29"/>
    </location>
</feature>
<accession>A0A2G5C9U1</accession>
<dbReference type="Pfam" id="PF04937">
    <property type="entry name" value="DUF659"/>
    <property type="match status" value="1"/>
</dbReference>
<keyword evidence="4" id="KW-1185">Reference proteome</keyword>
<dbReference type="InterPro" id="IPR007021">
    <property type="entry name" value="DUF659"/>
</dbReference>